<dbReference type="Gene3D" id="3.40.50.720">
    <property type="entry name" value="NAD(P)-binding Rossmann-like Domain"/>
    <property type="match status" value="1"/>
</dbReference>
<dbReference type="InterPro" id="IPR036291">
    <property type="entry name" value="NAD(P)-bd_dom_sf"/>
</dbReference>
<dbReference type="PANTHER" id="PTHR43669">
    <property type="entry name" value="5-KETO-D-GLUCONATE 5-REDUCTASE"/>
    <property type="match status" value="1"/>
</dbReference>
<dbReference type="Proteomes" id="UP000799291">
    <property type="component" value="Unassembled WGS sequence"/>
</dbReference>
<evidence type="ECO:0000256" key="1">
    <source>
        <dbReference type="ARBA" id="ARBA00006484"/>
    </source>
</evidence>
<keyword evidence="4" id="KW-1185">Reference proteome</keyword>
<sequence length="230" mass="24482">MSTTPVILILGAGPRIGHSVATKFASKGYEVAVVSRKGSTTITGALALTADFTTPTSIPALFSTVKDHFGAAPSVIVYNAAALTPPSDKDSVLSVASESVDKDLNVNVVSAYVTAQEAVKGWETLPKEVKKTFVYTGNIANVAILPLPMFLTLGMGKAASAYWVGTADAAYKDKGYRFFYADERHEDGKFKGMALDGDAHAEFYAQLAEHDGSVPWQATFVKGKGYVQFK</sequence>
<accession>A0A6G1JM68</accession>
<dbReference type="EMBL" id="MU005570">
    <property type="protein sequence ID" value="KAF2691249.1"/>
    <property type="molecule type" value="Genomic_DNA"/>
</dbReference>
<organism evidence="3 4">
    <name type="scientific">Lentithecium fluviatile CBS 122367</name>
    <dbReference type="NCBI Taxonomy" id="1168545"/>
    <lineage>
        <taxon>Eukaryota</taxon>
        <taxon>Fungi</taxon>
        <taxon>Dikarya</taxon>
        <taxon>Ascomycota</taxon>
        <taxon>Pezizomycotina</taxon>
        <taxon>Dothideomycetes</taxon>
        <taxon>Pleosporomycetidae</taxon>
        <taxon>Pleosporales</taxon>
        <taxon>Massarineae</taxon>
        <taxon>Lentitheciaceae</taxon>
        <taxon>Lentithecium</taxon>
    </lineage>
</organism>
<protein>
    <submittedName>
        <fullName evidence="3">NAD(P)-binding protein</fullName>
    </submittedName>
</protein>
<dbReference type="GO" id="GO:0016491">
    <property type="term" value="F:oxidoreductase activity"/>
    <property type="evidence" value="ECO:0007669"/>
    <property type="project" value="UniProtKB-KW"/>
</dbReference>
<evidence type="ECO:0000313" key="3">
    <source>
        <dbReference type="EMBL" id="KAF2691249.1"/>
    </source>
</evidence>
<dbReference type="Pfam" id="PF00106">
    <property type="entry name" value="adh_short"/>
    <property type="match status" value="1"/>
</dbReference>
<dbReference type="OrthoDB" id="5336600at2759"/>
<dbReference type="PANTHER" id="PTHR43669:SF4">
    <property type="entry name" value="SHORT-CHAIN DEHYDROGENASE"/>
    <property type="match status" value="1"/>
</dbReference>
<name>A0A6G1JM68_9PLEO</name>
<evidence type="ECO:0000313" key="4">
    <source>
        <dbReference type="Proteomes" id="UP000799291"/>
    </source>
</evidence>
<gene>
    <name evidence="3" type="ORF">K458DRAFT_426597</name>
</gene>
<evidence type="ECO:0000256" key="2">
    <source>
        <dbReference type="ARBA" id="ARBA00023002"/>
    </source>
</evidence>
<dbReference type="InterPro" id="IPR002347">
    <property type="entry name" value="SDR_fam"/>
</dbReference>
<proteinExistence type="inferred from homology"/>
<dbReference type="SUPFAM" id="SSF51735">
    <property type="entry name" value="NAD(P)-binding Rossmann-fold domains"/>
    <property type="match status" value="1"/>
</dbReference>
<dbReference type="AlphaFoldDB" id="A0A6G1JM68"/>
<keyword evidence="2" id="KW-0560">Oxidoreductase</keyword>
<reference evidence="3" key="1">
    <citation type="journal article" date="2020" name="Stud. Mycol.">
        <title>101 Dothideomycetes genomes: a test case for predicting lifestyles and emergence of pathogens.</title>
        <authorList>
            <person name="Haridas S."/>
            <person name="Albert R."/>
            <person name="Binder M."/>
            <person name="Bloem J."/>
            <person name="Labutti K."/>
            <person name="Salamov A."/>
            <person name="Andreopoulos B."/>
            <person name="Baker S."/>
            <person name="Barry K."/>
            <person name="Bills G."/>
            <person name="Bluhm B."/>
            <person name="Cannon C."/>
            <person name="Castanera R."/>
            <person name="Culley D."/>
            <person name="Daum C."/>
            <person name="Ezra D."/>
            <person name="Gonzalez J."/>
            <person name="Henrissat B."/>
            <person name="Kuo A."/>
            <person name="Liang C."/>
            <person name="Lipzen A."/>
            <person name="Lutzoni F."/>
            <person name="Magnuson J."/>
            <person name="Mondo S."/>
            <person name="Nolan M."/>
            <person name="Ohm R."/>
            <person name="Pangilinan J."/>
            <person name="Park H.-J."/>
            <person name="Ramirez L."/>
            <person name="Alfaro M."/>
            <person name="Sun H."/>
            <person name="Tritt A."/>
            <person name="Yoshinaga Y."/>
            <person name="Zwiers L.-H."/>
            <person name="Turgeon B."/>
            <person name="Goodwin S."/>
            <person name="Spatafora J."/>
            <person name="Crous P."/>
            <person name="Grigoriev I."/>
        </authorList>
    </citation>
    <scope>NUCLEOTIDE SEQUENCE</scope>
    <source>
        <strain evidence="3">CBS 122367</strain>
    </source>
</reference>
<comment type="similarity">
    <text evidence="1">Belongs to the short-chain dehydrogenases/reductases (SDR) family.</text>
</comment>